<dbReference type="EMBL" id="JAQNDL010000002">
    <property type="protein sequence ID" value="MDC0718987.1"/>
    <property type="molecule type" value="Genomic_DNA"/>
</dbReference>
<protein>
    <recommendedName>
        <fullName evidence="3">DUF547 domain-containing protein</fullName>
    </recommendedName>
</protein>
<reference evidence="1 2" key="1">
    <citation type="submission" date="2022-11" db="EMBL/GenBank/DDBJ databases">
        <title>Minimal conservation of predation-associated metabolite biosynthetic gene clusters underscores biosynthetic potential of Myxococcota including descriptions for ten novel species: Archangium lansinium sp. nov., Myxococcus landrumus sp. nov., Nannocystis bai.</title>
        <authorList>
            <person name="Ahearne A."/>
            <person name="Stevens C."/>
            <person name="Dowd S."/>
        </authorList>
    </citation>
    <scope>NUCLEOTIDE SEQUENCE [LARGE SCALE GENOMIC DNA]</scope>
    <source>
        <strain evidence="1 2">BB15-2</strain>
    </source>
</reference>
<name>A0ABT5DZD6_9BACT</name>
<keyword evidence="2" id="KW-1185">Reference proteome</keyword>
<sequence>MTRDLGEFCARFVAPLLGGGTVHVAAPVRPADFRAMTGGLATLRSGEVAALRLQRAQQLVAEPDLQEPGAEELALWVALYNLLVLDHPDRSRVWARQATWRRVESAARYWLLFSRPEGFSAALANHAAVGAFLELARRDQILSGAEGELRFVGQEIPRRRLRWTVPGALSVREETVTWWSTAHVAEVSALQQDVLWASPVTCLLRPLMAPPGYSPLEGASFLRHRAFARAVCHAWASSRHWIEIGGTVLGSLLFSLTGRPLSGPTPSSGATGAASAGRPMLALPAPVDTAGPEDVAALVAALIHVHFLRVLELGARLGVAPTSRDRPVQMFLALPLLLPALGEVLGSPLGGAAEGLGFDAQVERRWIEYIDHLGELIPRSVVENLLATLVPRVVKAETEP</sequence>
<accession>A0ABT5DZD6</accession>
<dbReference type="RefSeq" id="WP_272087498.1">
    <property type="nucleotide sequence ID" value="NZ_JAQNDL010000002.1"/>
</dbReference>
<evidence type="ECO:0000313" key="2">
    <source>
        <dbReference type="Proteomes" id="UP001221686"/>
    </source>
</evidence>
<gene>
    <name evidence="1" type="ORF">POL25_18935</name>
</gene>
<comment type="caution">
    <text evidence="1">The sequence shown here is derived from an EMBL/GenBank/DDBJ whole genome shotgun (WGS) entry which is preliminary data.</text>
</comment>
<organism evidence="1 2">
    <name type="scientific">Nannocystis bainbridge</name>
    <dbReference type="NCBI Taxonomy" id="2995303"/>
    <lineage>
        <taxon>Bacteria</taxon>
        <taxon>Pseudomonadati</taxon>
        <taxon>Myxococcota</taxon>
        <taxon>Polyangia</taxon>
        <taxon>Nannocystales</taxon>
        <taxon>Nannocystaceae</taxon>
        <taxon>Nannocystis</taxon>
    </lineage>
</organism>
<dbReference type="Proteomes" id="UP001221686">
    <property type="component" value="Unassembled WGS sequence"/>
</dbReference>
<evidence type="ECO:0008006" key="3">
    <source>
        <dbReference type="Google" id="ProtNLM"/>
    </source>
</evidence>
<evidence type="ECO:0000313" key="1">
    <source>
        <dbReference type="EMBL" id="MDC0718987.1"/>
    </source>
</evidence>
<proteinExistence type="predicted"/>